<dbReference type="EMBL" id="CP003379">
    <property type="protein sequence ID" value="AFL89199.1"/>
    <property type="molecule type" value="Genomic_DNA"/>
</dbReference>
<dbReference type="AlphaFoldDB" id="I3ZIY1"/>
<gene>
    <name evidence="1" type="ordered locus">Terro_2967</name>
</gene>
<proteinExistence type="predicted"/>
<dbReference type="Proteomes" id="UP000006056">
    <property type="component" value="Chromosome"/>
</dbReference>
<reference evidence="1 2" key="1">
    <citation type="submission" date="2012-06" db="EMBL/GenBank/DDBJ databases">
        <title>Complete genome of Terriglobus roseus DSM 18391.</title>
        <authorList>
            <consortium name="US DOE Joint Genome Institute (JGI-PGF)"/>
            <person name="Lucas S."/>
            <person name="Copeland A."/>
            <person name="Lapidus A."/>
            <person name="Glavina del Rio T."/>
            <person name="Dalin E."/>
            <person name="Tice H."/>
            <person name="Bruce D."/>
            <person name="Goodwin L."/>
            <person name="Pitluck S."/>
            <person name="Peters L."/>
            <person name="Mikhailova N."/>
            <person name="Munk A.C.C."/>
            <person name="Kyrpides N."/>
            <person name="Mavromatis K."/>
            <person name="Ivanova N."/>
            <person name="Brettin T."/>
            <person name="Detter J.C."/>
            <person name="Han C."/>
            <person name="Larimer F."/>
            <person name="Land M."/>
            <person name="Hauser L."/>
            <person name="Markowitz V."/>
            <person name="Cheng J.-F."/>
            <person name="Hugenholtz P."/>
            <person name="Woyke T."/>
            <person name="Wu D."/>
            <person name="Brambilla E."/>
            <person name="Klenk H.-P."/>
            <person name="Eisen J.A."/>
        </authorList>
    </citation>
    <scope>NUCLEOTIDE SEQUENCE [LARGE SCALE GENOMIC DNA]</scope>
    <source>
        <strain evidence="2">DSM 18391 / NRRL B-41598 / KBS 63</strain>
    </source>
</reference>
<name>I3ZIY1_TERRK</name>
<evidence type="ECO:0000313" key="1">
    <source>
        <dbReference type="EMBL" id="AFL89199.1"/>
    </source>
</evidence>
<keyword evidence="2" id="KW-1185">Reference proteome</keyword>
<dbReference type="KEGG" id="trs:Terro_2967"/>
<protein>
    <submittedName>
        <fullName evidence="1">Uncharacterized protein</fullName>
    </submittedName>
</protein>
<dbReference type="HOGENOM" id="CLU_2977746_0_0_0"/>
<organism evidence="1 2">
    <name type="scientific">Terriglobus roseus (strain DSM 18391 / NRRL B-41598 / KBS 63)</name>
    <dbReference type="NCBI Taxonomy" id="926566"/>
    <lineage>
        <taxon>Bacteria</taxon>
        <taxon>Pseudomonadati</taxon>
        <taxon>Acidobacteriota</taxon>
        <taxon>Terriglobia</taxon>
        <taxon>Terriglobales</taxon>
        <taxon>Acidobacteriaceae</taxon>
        <taxon>Terriglobus</taxon>
    </lineage>
</organism>
<accession>I3ZIY1</accession>
<sequence>MNNPDWSGLGLGAVMRSEEHLRSAIDRLSTLKFRRPEFPGGLELEYQLEAQEFRAKRM</sequence>
<evidence type="ECO:0000313" key="2">
    <source>
        <dbReference type="Proteomes" id="UP000006056"/>
    </source>
</evidence>